<dbReference type="PANTHER" id="PTHR43161:SF9">
    <property type="entry name" value="SORBITOL DEHYDROGENASE"/>
    <property type="match status" value="1"/>
</dbReference>
<dbReference type="Pfam" id="PF08240">
    <property type="entry name" value="ADH_N"/>
    <property type="match status" value="1"/>
</dbReference>
<feature type="domain" description="Alcohol dehydrogenase-like N-terminal" evidence="8">
    <location>
        <begin position="29"/>
        <end position="146"/>
    </location>
</feature>
<comment type="similarity">
    <text evidence="2 6">Belongs to the zinc-containing alcohol dehydrogenase family.</text>
</comment>
<keyword evidence="3 6" id="KW-0479">Metal-binding</keyword>
<dbReference type="Gene3D" id="3.90.180.10">
    <property type="entry name" value="Medium-chain alcohol dehydrogenases, catalytic domain"/>
    <property type="match status" value="1"/>
</dbReference>
<dbReference type="GO" id="GO:0016491">
    <property type="term" value="F:oxidoreductase activity"/>
    <property type="evidence" value="ECO:0007669"/>
    <property type="project" value="UniProtKB-KW"/>
</dbReference>
<dbReference type="InterPro" id="IPR011032">
    <property type="entry name" value="GroES-like_sf"/>
</dbReference>
<evidence type="ECO:0000259" key="7">
    <source>
        <dbReference type="Pfam" id="PF00107"/>
    </source>
</evidence>
<dbReference type="SUPFAM" id="SSF50129">
    <property type="entry name" value="GroES-like"/>
    <property type="match status" value="1"/>
</dbReference>
<dbReference type="InterPro" id="IPR013154">
    <property type="entry name" value="ADH-like_N"/>
</dbReference>
<comment type="cofactor">
    <cofactor evidence="1 6">
        <name>Zn(2+)</name>
        <dbReference type="ChEBI" id="CHEBI:29105"/>
    </cofactor>
</comment>
<keyword evidence="4 6" id="KW-0862">Zinc</keyword>
<dbReference type="PROSITE" id="PS00059">
    <property type="entry name" value="ADH_ZINC"/>
    <property type="match status" value="1"/>
</dbReference>
<evidence type="ECO:0000256" key="1">
    <source>
        <dbReference type="ARBA" id="ARBA00001947"/>
    </source>
</evidence>
<dbReference type="InterPro" id="IPR002328">
    <property type="entry name" value="ADH_Zn_CS"/>
</dbReference>
<evidence type="ECO:0000256" key="5">
    <source>
        <dbReference type="ARBA" id="ARBA00023002"/>
    </source>
</evidence>
<evidence type="ECO:0000256" key="6">
    <source>
        <dbReference type="RuleBase" id="RU361277"/>
    </source>
</evidence>
<accession>A0A6N1VGJ5</accession>
<dbReference type="AlphaFoldDB" id="A0A6N1VGJ5"/>
<name>A0A6N1VGJ5_9HYPH</name>
<organism evidence="9 10">
    <name type="scientific">Oricola thermophila</name>
    <dbReference type="NCBI Taxonomy" id="2742145"/>
    <lineage>
        <taxon>Bacteria</taxon>
        <taxon>Pseudomonadati</taxon>
        <taxon>Pseudomonadota</taxon>
        <taxon>Alphaproteobacteria</taxon>
        <taxon>Hyphomicrobiales</taxon>
        <taxon>Ahrensiaceae</taxon>
        <taxon>Oricola</taxon>
    </lineage>
</organism>
<evidence type="ECO:0000313" key="9">
    <source>
        <dbReference type="EMBL" id="QKV20040.1"/>
    </source>
</evidence>
<gene>
    <name evidence="9" type="ORF">HTY61_17075</name>
</gene>
<evidence type="ECO:0000313" key="10">
    <source>
        <dbReference type="Proteomes" id="UP000509367"/>
    </source>
</evidence>
<dbReference type="InterPro" id="IPR013149">
    <property type="entry name" value="ADH-like_C"/>
</dbReference>
<dbReference type="InterPro" id="IPR036291">
    <property type="entry name" value="NAD(P)-bd_dom_sf"/>
</dbReference>
<dbReference type="Pfam" id="PF00107">
    <property type="entry name" value="ADH_zinc_N"/>
    <property type="match status" value="1"/>
</dbReference>
<dbReference type="PANTHER" id="PTHR43161">
    <property type="entry name" value="SORBITOL DEHYDROGENASE"/>
    <property type="match status" value="1"/>
</dbReference>
<feature type="domain" description="Alcohol dehydrogenase-like C-terminal" evidence="7">
    <location>
        <begin position="186"/>
        <end position="300"/>
    </location>
</feature>
<evidence type="ECO:0000256" key="2">
    <source>
        <dbReference type="ARBA" id="ARBA00008072"/>
    </source>
</evidence>
<dbReference type="Proteomes" id="UP000509367">
    <property type="component" value="Chromosome"/>
</dbReference>
<dbReference type="Gene3D" id="3.40.50.720">
    <property type="entry name" value="NAD(P)-binding Rossmann-like Domain"/>
    <property type="match status" value="1"/>
</dbReference>
<evidence type="ECO:0000256" key="4">
    <source>
        <dbReference type="ARBA" id="ARBA00022833"/>
    </source>
</evidence>
<evidence type="ECO:0000256" key="3">
    <source>
        <dbReference type="ARBA" id="ARBA00022723"/>
    </source>
</evidence>
<dbReference type="GO" id="GO:0008270">
    <property type="term" value="F:zinc ion binding"/>
    <property type="evidence" value="ECO:0007669"/>
    <property type="project" value="InterPro"/>
</dbReference>
<protein>
    <submittedName>
        <fullName evidence="9">Alcohol dehydrogenase catalytic domain-containing protein</fullName>
    </submittedName>
</protein>
<sequence length="353" mass="36956">MTQPKRIMGAVLHGPEDLRYEPVRPEPLGADEVRISLGAAGICGSDQHYFRHARMGNFVLKAPFALGHEMSGDVIETGPEAAGLAPGDRVVVDPALTCGSCPGCRAGRANLCHNVQFMGSASHDPHLDGGYRDTFVVKAVRCVKVPAGTPHEIVVVTEPLSVAVHAVERAGPLLGRDVVITGGGTIGCLIAATARAAGAARICVSDPSGFRRDTALKMGATDVIDPTQRDAINALDAAGGAFDIGFEASGNTAGFNDCVRMVRRGGKAVLVGMIPTTDCTVPFNHMTTREIDLISTFRQNGVFGRSAAMLVDGHIDPGPIVTGSYRLAEVHKAFTASFDSERHIKVLLLGAGS</sequence>
<proteinExistence type="inferred from homology"/>
<reference evidence="9 10" key="1">
    <citation type="submission" date="2020-06" db="EMBL/GenBank/DDBJ databases">
        <title>Oricola thermophila sp. nov. isolated from a tidal sediments.</title>
        <authorList>
            <person name="Kwon K.K."/>
            <person name="Yang S.-H."/>
            <person name="Park M.-J."/>
        </authorList>
    </citation>
    <scope>NUCLEOTIDE SEQUENCE [LARGE SCALE GENOMIC DNA]</scope>
    <source>
        <strain evidence="9 10">MEBiC13590</strain>
    </source>
</reference>
<dbReference type="SUPFAM" id="SSF51735">
    <property type="entry name" value="NAD(P)-binding Rossmann-fold domains"/>
    <property type="match status" value="1"/>
</dbReference>
<dbReference type="EMBL" id="CP054836">
    <property type="protein sequence ID" value="QKV20040.1"/>
    <property type="molecule type" value="Genomic_DNA"/>
</dbReference>
<dbReference type="KEGG" id="orm:HTY61_17075"/>
<keyword evidence="5" id="KW-0560">Oxidoreductase</keyword>
<keyword evidence="10" id="KW-1185">Reference proteome</keyword>
<evidence type="ECO:0000259" key="8">
    <source>
        <dbReference type="Pfam" id="PF08240"/>
    </source>
</evidence>